<feature type="compositionally biased region" description="Low complexity" evidence="1">
    <location>
        <begin position="56"/>
        <end position="72"/>
    </location>
</feature>
<feature type="region of interest" description="Disordered" evidence="1">
    <location>
        <begin position="54"/>
        <end position="82"/>
    </location>
</feature>
<sequence>MYMKKRDLFFCLSLACILPIHIYGAKPIDTQAQLDRAREQQLAREARLGEGRITVQTGGLDSTSGSLSSQGGYTYRHNSQHM</sequence>
<evidence type="ECO:0000313" key="3">
    <source>
        <dbReference type="Proteomes" id="UP000003529"/>
    </source>
</evidence>
<dbReference type="EMBL" id="ACIK02000010">
    <property type="protein sequence ID" value="EEP65230.1"/>
    <property type="molecule type" value="Genomic_DNA"/>
</dbReference>
<protein>
    <submittedName>
        <fullName evidence="2">Uncharacterized protein</fullName>
    </submittedName>
</protein>
<name>C4FQN7_9FIRM</name>
<proteinExistence type="predicted"/>
<dbReference type="Proteomes" id="UP000003529">
    <property type="component" value="Unassembled WGS sequence"/>
</dbReference>
<dbReference type="HOGENOM" id="CLU_2557329_0_0_9"/>
<organism evidence="2 3">
    <name type="scientific">Veillonella dispar ATCC 17748</name>
    <dbReference type="NCBI Taxonomy" id="546273"/>
    <lineage>
        <taxon>Bacteria</taxon>
        <taxon>Bacillati</taxon>
        <taxon>Bacillota</taxon>
        <taxon>Negativicutes</taxon>
        <taxon>Veillonellales</taxon>
        <taxon>Veillonellaceae</taxon>
        <taxon>Veillonella</taxon>
    </lineage>
</organism>
<keyword evidence="3" id="KW-1185">Reference proteome</keyword>
<dbReference type="AlphaFoldDB" id="C4FQN7"/>
<evidence type="ECO:0000313" key="2">
    <source>
        <dbReference type="EMBL" id="EEP65230.1"/>
    </source>
</evidence>
<reference evidence="2" key="1">
    <citation type="submission" date="2009-04" db="EMBL/GenBank/DDBJ databases">
        <authorList>
            <person name="Weinstock G."/>
            <person name="Sodergren E."/>
            <person name="Clifton S."/>
            <person name="Fulton L."/>
            <person name="Fulton B."/>
            <person name="Courtney L."/>
            <person name="Fronick C."/>
            <person name="Harrison M."/>
            <person name="Strong C."/>
            <person name="Farmer C."/>
            <person name="Delahaunty K."/>
            <person name="Markovic C."/>
            <person name="Hall O."/>
            <person name="Minx P."/>
            <person name="Tomlinson C."/>
            <person name="Mitreva M."/>
            <person name="Nelson J."/>
            <person name="Hou S."/>
            <person name="Wollam A."/>
            <person name="Pepin K.H."/>
            <person name="Johnson M."/>
            <person name="Bhonagiri V."/>
            <person name="Nash W.E."/>
            <person name="Warren W."/>
            <person name="Chinwalla A."/>
            <person name="Mardis E.R."/>
            <person name="Wilson R.K."/>
        </authorList>
    </citation>
    <scope>NUCLEOTIDE SEQUENCE [LARGE SCALE GENOMIC DNA]</scope>
    <source>
        <strain evidence="2">ATCC 17748</strain>
    </source>
</reference>
<accession>C4FQN7</accession>
<comment type="caution">
    <text evidence="2">The sequence shown here is derived from an EMBL/GenBank/DDBJ whole genome shotgun (WGS) entry which is preliminary data.</text>
</comment>
<evidence type="ECO:0000256" key="1">
    <source>
        <dbReference type="SAM" id="MobiDB-lite"/>
    </source>
</evidence>
<gene>
    <name evidence="2" type="ORF">VEIDISOL_01105</name>
</gene>
<dbReference type="eggNOG" id="COG2831">
    <property type="taxonomic scope" value="Bacteria"/>
</dbReference>